<evidence type="ECO:0000256" key="1">
    <source>
        <dbReference type="SAM" id="Phobius"/>
    </source>
</evidence>
<dbReference type="InterPro" id="IPR047793">
    <property type="entry name" value="LiaF_C"/>
</dbReference>
<evidence type="ECO:0000259" key="3">
    <source>
        <dbReference type="Pfam" id="PF22570"/>
    </source>
</evidence>
<feature type="transmembrane region" description="Helical" evidence="1">
    <location>
        <begin position="110"/>
        <end position="127"/>
    </location>
</feature>
<name>A0ABW6KC24_9BACI</name>
<feature type="transmembrane region" description="Helical" evidence="1">
    <location>
        <begin position="27"/>
        <end position="49"/>
    </location>
</feature>
<comment type="caution">
    <text evidence="4">The sequence shown here is derived from an EMBL/GenBank/DDBJ whole genome shotgun (WGS) entry which is preliminary data.</text>
</comment>
<sequence>MNQDIEYISYGIERRDLALRYKSINQVLLALLLLTVGIVLLLVNIGVISLEIKELFVGFYPYVLVTLGMIALINSLRSRQGIFGAIFLLLFSSLLILDRLEFIDFRFIDIWKLWPYLIIYIGFSVLFKKHSFKVHFENDLPADVFTEKENKEFININKHPKHSKHLKHSKHRRRGFSIGDVSMKKANWSLEPLELYNTVGDYFIDFSKAYIPEKETPVVLNGWIGDVKMIVPEDIPVKIQARIKVGDIRIFDNQSEAINRTLFYKSKEYDEAVRKLNITIELKIGSIRIDKV</sequence>
<dbReference type="Pfam" id="PF09922">
    <property type="entry name" value="LiaF-like_C"/>
    <property type="match status" value="1"/>
</dbReference>
<dbReference type="EMBL" id="JBIACK010000002">
    <property type="protein sequence ID" value="MFE8700262.1"/>
    <property type="molecule type" value="Genomic_DNA"/>
</dbReference>
<keyword evidence="1" id="KW-0812">Transmembrane</keyword>
<reference evidence="4 5" key="1">
    <citation type="submission" date="2024-08" db="EMBL/GenBank/DDBJ databases">
        <title>Two novel Cytobacillus novel species.</title>
        <authorList>
            <person name="Liu G."/>
        </authorList>
    </citation>
    <scope>NUCLEOTIDE SEQUENCE [LARGE SCALE GENOMIC DNA]</scope>
    <source>
        <strain evidence="4 5">FJAT-54145</strain>
    </source>
</reference>
<protein>
    <submittedName>
        <fullName evidence="4">Cell wall-active antibiotics response protein LiaF</fullName>
    </submittedName>
</protein>
<accession>A0ABW6KC24</accession>
<evidence type="ECO:0000313" key="5">
    <source>
        <dbReference type="Proteomes" id="UP001601059"/>
    </source>
</evidence>
<gene>
    <name evidence="4" type="primary">liaF</name>
    <name evidence="4" type="ORF">ACFYKX_06545</name>
</gene>
<evidence type="ECO:0000259" key="2">
    <source>
        <dbReference type="Pfam" id="PF09922"/>
    </source>
</evidence>
<organism evidence="4 5">
    <name type="scientific">Cytobacillus spartinae</name>
    <dbReference type="NCBI Taxonomy" id="3299023"/>
    <lineage>
        <taxon>Bacteria</taxon>
        <taxon>Bacillati</taxon>
        <taxon>Bacillota</taxon>
        <taxon>Bacilli</taxon>
        <taxon>Bacillales</taxon>
        <taxon>Bacillaceae</taxon>
        <taxon>Cytobacillus</taxon>
    </lineage>
</organism>
<dbReference type="Pfam" id="PF22570">
    <property type="entry name" value="LiaF-TM"/>
    <property type="match status" value="1"/>
</dbReference>
<dbReference type="InterPro" id="IPR024425">
    <property type="entry name" value="LiaF-like_C"/>
</dbReference>
<feature type="transmembrane region" description="Helical" evidence="1">
    <location>
        <begin position="81"/>
        <end position="98"/>
    </location>
</feature>
<keyword evidence="1" id="KW-1133">Transmembrane helix</keyword>
<dbReference type="NCBIfam" id="NF040535">
    <property type="entry name" value="LiaF_C_term"/>
    <property type="match status" value="1"/>
</dbReference>
<evidence type="ECO:0000313" key="4">
    <source>
        <dbReference type="EMBL" id="MFE8700262.1"/>
    </source>
</evidence>
<feature type="domain" description="Cell wall-active antibiotics response LiaF-like C-terminal" evidence="2">
    <location>
        <begin position="178"/>
        <end position="289"/>
    </location>
</feature>
<proteinExistence type="predicted"/>
<dbReference type="Proteomes" id="UP001601059">
    <property type="component" value="Unassembled WGS sequence"/>
</dbReference>
<keyword evidence="1" id="KW-0472">Membrane</keyword>
<dbReference type="InterPro" id="IPR054331">
    <property type="entry name" value="LiaF_TM"/>
</dbReference>
<keyword evidence="5" id="KW-1185">Reference proteome</keyword>
<feature type="domain" description="LiaF transmembrane" evidence="3">
    <location>
        <begin position="29"/>
        <end position="131"/>
    </location>
</feature>
<feature type="transmembrane region" description="Helical" evidence="1">
    <location>
        <begin position="55"/>
        <end position="74"/>
    </location>
</feature>